<organism evidence="2 3">
    <name type="scientific">Branchiostoma lanceolatum</name>
    <name type="common">Common lancelet</name>
    <name type="synonym">Amphioxus lanceolatum</name>
    <dbReference type="NCBI Taxonomy" id="7740"/>
    <lineage>
        <taxon>Eukaryota</taxon>
        <taxon>Metazoa</taxon>
        <taxon>Chordata</taxon>
        <taxon>Cephalochordata</taxon>
        <taxon>Leptocardii</taxon>
        <taxon>Amphioxiformes</taxon>
        <taxon>Branchiostomatidae</taxon>
        <taxon>Branchiostoma</taxon>
    </lineage>
</organism>
<keyword evidence="3" id="KW-1185">Reference proteome</keyword>
<feature type="compositionally biased region" description="Basic and acidic residues" evidence="1">
    <location>
        <begin position="114"/>
        <end position="130"/>
    </location>
</feature>
<evidence type="ECO:0000313" key="3">
    <source>
        <dbReference type="Proteomes" id="UP000838412"/>
    </source>
</evidence>
<proteinExistence type="predicted"/>
<evidence type="ECO:0000313" key="2">
    <source>
        <dbReference type="EMBL" id="CAH1264741.1"/>
    </source>
</evidence>
<feature type="compositionally biased region" description="Polar residues" evidence="1">
    <location>
        <begin position="71"/>
        <end position="87"/>
    </location>
</feature>
<name>A0A8J9ZW78_BRALA</name>
<gene>
    <name evidence="2" type="primary">Hypp3052</name>
    <name evidence="2" type="ORF">BLAG_LOCUS18994</name>
</gene>
<dbReference type="Proteomes" id="UP000838412">
    <property type="component" value="Chromosome 5"/>
</dbReference>
<sequence length="387" mass="43814">MWCITDGCRFCVNVLGRPFVKKSDIPRGSVEVTGEAPSTQKTKKGKNRTDDGQTVTASPKDVTVEIVDSTPPHNTQDSSTAETTNKTDVAHTDDTQKPKDDTCDSPTDAYDIVEETRTPVKDTCDNETDRAYNPLVSDDNSKDEKLADDTCDNNETDNTIVTDADHPEDTHPFVDDTCDHETNSTYNTIVTDDVDHTKYERLADDTFDNETDNTAVTDNDHPFIDDTCEKETYRTYNTLAMYSNDMSLSEARPVTHDSTLQTDVDSLVRWTEDNHMQLNPSKCMVMLICFMRNPPPPPVLTIKTSTLQVVQFAKILGVIFQANLKWDAHVNMMVNKGSRRLYLLRSDRELERERESARERKRDRDRDRQREGDRGRGEGKATARLGL</sequence>
<reference evidence="2" key="1">
    <citation type="submission" date="2022-01" db="EMBL/GenBank/DDBJ databases">
        <authorList>
            <person name="Braso-Vives M."/>
        </authorList>
    </citation>
    <scope>NUCLEOTIDE SEQUENCE</scope>
</reference>
<dbReference type="EMBL" id="OV696690">
    <property type="protein sequence ID" value="CAH1264741.1"/>
    <property type="molecule type" value="Genomic_DNA"/>
</dbReference>
<protein>
    <submittedName>
        <fullName evidence="2">Hypp3052 protein</fullName>
    </submittedName>
</protein>
<feature type="compositionally biased region" description="Basic and acidic residues" evidence="1">
    <location>
        <begin position="139"/>
        <end position="148"/>
    </location>
</feature>
<feature type="compositionally biased region" description="Basic and acidic residues" evidence="1">
    <location>
        <begin position="350"/>
        <end position="381"/>
    </location>
</feature>
<evidence type="ECO:0000256" key="1">
    <source>
        <dbReference type="SAM" id="MobiDB-lite"/>
    </source>
</evidence>
<feature type="region of interest" description="Disordered" evidence="1">
    <location>
        <begin position="29"/>
        <end position="169"/>
    </location>
</feature>
<feature type="compositionally biased region" description="Basic and acidic residues" evidence="1">
    <location>
        <begin position="88"/>
        <end position="102"/>
    </location>
</feature>
<feature type="region of interest" description="Disordered" evidence="1">
    <location>
        <begin position="350"/>
        <end position="387"/>
    </location>
</feature>
<dbReference type="OrthoDB" id="5987559at2759"/>
<accession>A0A8J9ZW78</accession>
<dbReference type="AlphaFoldDB" id="A0A8J9ZW78"/>